<protein>
    <submittedName>
        <fullName evidence="1">Uncharacterized protein</fullName>
    </submittedName>
</protein>
<evidence type="ECO:0000313" key="2">
    <source>
        <dbReference type="Proteomes" id="UP000196435"/>
    </source>
</evidence>
<reference evidence="2" key="1">
    <citation type="submission" date="2016-12" db="EMBL/GenBank/DDBJ databases">
        <authorList>
            <person name="Gaudriault S."/>
        </authorList>
    </citation>
    <scope>NUCLEOTIDE SEQUENCE [LARGE SCALE GENOMIC DNA]</scope>
    <source>
        <strain evidence="2">HGB1681 (deposited as PTA-6826 in the American Type Culture Collection)</strain>
    </source>
</reference>
<evidence type="ECO:0000313" key="1">
    <source>
        <dbReference type="EMBL" id="SIP71818.1"/>
    </source>
</evidence>
<name>A0A1N6MSI5_9GAMM</name>
<dbReference type="EMBL" id="FTLG01000032">
    <property type="protein sequence ID" value="SIP71818.1"/>
    <property type="molecule type" value="Genomic_DNA"/>
</dbReference>
<accession>A0A1N6MSI5</accession>
<sequence>MTAMSKTREIFVEESQDRYANWLSLKFKKISQPFINIEQKELVNE</sequence>
<gene>
    <name evidence="1" type="ORF">XIS1_1270035</name>
</gene>
<organism evidence="1 2">
    <name type="scientific">Xenorhabdus innexi</name>
    <dbReference type="NCBI Taxonomy" id="290109"/>
    <lineage>
        <taxon>Bacteria</taxon>
        <taxon>Pseudomonadati</taxon>
        <taxon>Pseudomonadota</taxon>
        <taxon>Gammaproteobacteria</taxon>
        <taxon>Enterobacterales</taxon>
        <taxon>Morganellaceae</taxon>
        <taxon>Xenorhabdus</taxon>
    </lineage>
</organism>
<dbReference type="AlphaFoldDB" id="A0A1N6MSI5"/>
<proteinExistence type="predicted"/>
<dbReference type="Proteomes" id="UP000196435">
    <property type="component" value="Unassembled WGS sequence"/>
</dbReference>